<dbReference type="InterPro" id="IPR008391">
    <property type="entry name" value="AXE1_dom"/>
</dbReference>
<dbReference type="GO" id="GO:0005976">
    <property type="term" value="P:polysaccharide metabolic process"/>
    <property type="evidence" value="ECO:0007669"/>
    <property type="project" value="TreeGrafter"/>
</dbReference>
<dbReference type="InterPro" id="IPR039069">
    <property type="entry name" value="CE7"/>
</dbReference>
<comment type="caution">
    <text evidence="2">The sequence shown here is derived from an EMBL/GenBank/DDBJ whole genome shotgun (WGS) entry which is preliminary data.</text>
</comment>
<dbReference type="AlphaFoldDB" id="X0YZA6"/>
<organism evidence="2">
    <name type="scientific">marine sediment metagenome</name>
    <dbReference type="NCBI Taxonomy" id="412755"/>
    <lineage>
        <taxon>unclassified sequences</taxon>
        <taxon>metagenomes</taxon>
        <taxon>ecological metagenomes</taxon>
    </lineage>
</organism>
<dbReference type="PANTHER" id="PTHR40111:SF1">
    <property type="entry name" value="CEPHALOSPORIN-C DEACETYLASE"/>
    <property type="match status" value="1"/>
</dbReference>
<dbReference type="Gene3D" id="3.40.50.1820">
    <property type="entry name" value="alpha/beta hydrolase"/>
    <property type="match status" value="1"/>
</dbReference>
<feature type="domain" description="Acetyl xylan esterase" evidence="1">
    <location>
        <begin position="1"/>
        <end position="212"/>
    </location>
</feature>
<dbReference type="InterPro" id="IPR029058">
    <property type="entry name" value="AB_hydrolase_fold"/>
</dbReference>
<evidence type="ECO:0000313" key="2">
    <source>
        <dbReference type="EMBL" id="GAG53563.1"/>
    </source>
</evidence>
<protein>
    <recommendedName>
        <fullName evidence="1">Acetyl xylan esterase domain-containing protein</fullName>
    </recommendedName>
</protein>
<dbReference type="GO" id="GO:0052689">
    <property type="term" value="F:carboxylic ester hydrolase activity"/>
    <property type="evidence" value="ECO:0007669"/>
    <property type="project" value="TreeGrafter"/>
</dbReference>
<proteinExistence type="predicted"/>
<sequence length="212" mass="23043">MFDMPLEELKTYQGTNPKPDDFDAFWDQSLNEMISIDPQVELLPADFQTPFAECFHLFFTGIGGARIHAKFIRPRNSTVVQQPAVLMFHGYSGNSGDWFSMLPFAASGFSVAAMDCRGQGGLSEDPGGVTGNTLHGHIIRGLNDHPENMLFRQIFLDTAQLARIVMDMPGVDSDRVAATGGSQGGGLSLACASLEPGIKRVAPISPFLSDYR</sequence>
<name>X0YZA6_9ZZZZ</name>
<feature type="non-terminal residue" evidence="2">
    <location>
        <position position="212"/>
    </location>
</feature>
<accession>X0YZA6</accession>
<reference evidence="2" key="1">
    <citation type="journal article" date="2014" name="Front. Microbiol.">
        <title>High frequency of phylogenetically diverse reductive dehalogenase-homologous genes in deep subseafloor sedimentary metagenomes.</title>
        <authorList>
            <person name="Kawai M."/>
            <person name="Futagami T."/>
            <person name="Toyoda A."/>
            <person name="Takaki Y."/>
            <person name="Nishi S."/>
            <person name="Hori S."/>
            <person name="Arai W."/>
            <person name="Tsubouchi T."/>
            <person name="Morono Y."/>
            <person name="Uchiyama I."/>
            <person name="Ito T."/>
            <person name="Fujiyama A."/>
            <person name="Inagaki F."/>
            <person name="Takami H."/>
        </authorList>
    </citation>
    <scope>NUCLEOTIDE SEQUENCE</scope>
    <source>
        <strain evidence="2">Expedition CK06-06</strain>
    </source>
</reference>
<dbReference type="PANTHER" id="PTHR40111">
    <property type="entry name" value="CEPHALOSPORIN-C DEACETYLASE"/>
    <property type="match status" value="1"/>
</dbReference>
<dbReference type="SUPFAM" id="SSF53474">
    <property type="entry name" value="alpha/beta-Hydrolases"/>
    <property type="match status" value="1"/>
</dbReference>
<dbReference type="Pfam" id="PF05448">
    <property type="entry name" value="AXE1"/>
    <property type="match status" value="1"/>
</dbReference>
<dbReference type="EMBL" id="BART01008276">
    <property type="protein sequence ID" value="GAG53563.1"/>
    <property type="molecule type" value="Genomic_DNA"/>
</dbReference>
<evidence type="ECO:0000259" key="1">
    <source>
        <dbReference type="Pfam" id="PF05448"/>
    </source>
</evidence>
<gene>
    <name evidence="2" type="ORF">S01H4_18662</name>
</gene>